<dbReference type="Pfam" id="PF00959">
    <property type="entry name" value="Phage_lysozyme"/>
    <property type="match status" value="1"/>
</dbReference>
<accession>A0A1M7T7V4</accession>
<evidence type="ECO:0000256" key="1">
    <source>
        <dbReference type="ARBA" id="ARBA00022529"/>
    </source>
</evidence>
<name>A0A1M7T7V4_9BACT</name>
<keyword evidence="3" id="KW-0378">Hydrolase</keyword>
<gene>
    <name evidence="4" type="ORF">SAMN02745728_01689</name>
</gene>
<dbReference type="SUPFAM" id="SSF53955">
    <property type="entry name" value="Lysozyme-like"/>
    <property type="match status" value="1"/>
</dbReference>
<evidence type="ECO:0000256" key="3">
    <source>
        <dbReference type="RuleBase" id="RU003788"/>
    </source>
</evidence>
<dbReference type="GO" id="GO:0016998">
    <property type="term" value="P:cell wall macromolecule catabolic process"/>
    <property type="evidence" value="ECO:0007669"/>
    <property type="project" value="InterPro"/>
</dbReference>
<dbReference type="OrthoDB" id="5323745at2"/>
<proteinExistence type="inferred from homology"/>
<dbReference type="GO" id="GO:0003796">
    <property type="term" value="F:lysozyme activity"/>
    <property type="evidence" value="ECO:0007669"/>
    <property type="project" value="UniProtKB-EC"/>
</dbReference>
<organism evidence="4 5">
    <name type="scientific">Desulfovibrio litoralis DSM 11393</name>
    <dbReference type="NCBI Taxonomy" id="1121455"/>
    <lineage>
        <taxon>Bacteria</taxon>
        <taxon>Pseudomonadati</taxon>
        <taxon>Thermodesulfobacteriota</taxon>
        <taxon>Desulfovibrionia</taxon>
        <taxon>Desulfovibrionales</taxon>
        <taxon>Desulfovibrionaceae</taxon>
        <taxon>Desulfovibrio</taxon>
    </lineage>
</organism>
<dbReference type="GO" id="GO:0009253">
    <property type="term" value="P:peptidoglycan catabolic process"/>
    <property type="evidence" value="ECO:0007669"/>
    <property type="project" value="InterPro"/>
</dbReference>
<dbReference type="InterPro" id="IPR052619">
    <property type="entry name" value="Phage_lysozyme-like"/>
</dbReference>
<sequence length="165" mass="18934">MINNLKFIRQLKRHEGCRKNKAGLHIAYRCTADKLTIGYGHNLDANPIPGLILKEKDTINEEQAERLLKADILACIDDLDRHLSWWRNLNEARQAVVVNMCFNLGITSLLKFKNTLRFIQLGNYDQAAKNMMQSLWSQQVGDGVGGYFDRAEELAKQMQTGQWQV</sequence>
<dbReference type="PANTHER" id="PTHR37406">
    <property type="entry name" value="T4-TYPE LYSOZYME 1-RELATED"/>
    <property type="match status" value="1"/>
</dbReference>
<dbReference type="GO" id="GO:0042742">
    <property type="term" value="P:defense response to bacterium"/>
    <property type="evidence" value="ECO:0007669"/>
    <property type="project" value="UniProtKB-KW"/>
</dbReference>
<dbReference type="InterPro" id="IPR023346">
    <property type="entry name" value="Lysozyme-like_dom_sf"/>
</dbReference>
<dbReference type="STRING" id="1121455.SAMN02745728_01689"/>
<evidence type="ECO:0000313" key="4">
    <source>
        <dbReference type="EMBL" id="SHN66767.1"/>
    </source>
</evidence>
<evidence type="ECO:0000256" key="2">
    <source>
        <dbReference type="ARBA" id="ARBA00022638"/>
    </source>
</evidence>
<comment type="catalytic activity">
    <reaction evidence="3">
        <text>Hydrolysis of (1-&gt;4)-beta-linkages between N-acetylmuramic acid and N-acetyl-D-glucosamine residues in a peptidoglycan and between N-acetyl-D-glucosamine residues in chitodextrins.</text>
        <dbReference type="EC" id="3.2.1.17"/>
    </reaction>
</comment>
<dbReference type="EMBL" id="FRDI01000008">
    <property type="protein sequence ID" value="SHN66767.1"/>
    <property type="molecule type" value="Genomic_DNA"/>
</dbReference>
<dbReference type="InterPro" id="IPR023347">
    <property type="entry name" value="Lysozyme_dom_sf"/>
</dbReference>
<keyword evidence="5" id="KW-1185">Reference proteome</keyword>
<protein>
    <recommendedName>
        <fullName evidence="3">Lysozyme</fullName>
        <ecNumber evidence="3">3.2.1.17</ecNumber>
    </recommendedName>
</protein>
<dbReference type="EC" id="3.2.1.17" evidence="3"/>
<dbReference type="Gene3D" id="1.10.530.40">
    <property type="match status" value="1"/>
</dbReference>
<keyword evidence="2 3" id="KW-0081">Bacteriolytic enzyme</keyword>
<keyword evidence="1 3" id="KW-0929">Antimicrobial</keyword>
<dbReference type="GO" id="GO:0031640">
    <property type="term" value="P:killing of cells of another organism"/>
    <property type="evidence" value="ECO:0007669"/>
    <property type="project" value="UniProtKB-KW"/>
</dbReference>
<comment type="similarity">
    <text evidence="3">Belongs to the glycosyl hydrolase 24 family.</text>
</comment>
<dbReference type="AlphaFoldDB" id="A0A1M7T7V4"/>
<dbReference type="PANTHER" id="PTHR37406:SF1">
    <property type="entry name" value="T4-TYPE LYSOZYME 1-RELATED"/>
    <property type="match status" value="1"/>
</dbReference>
<evidence type="ECO:0000313" key="5">
    <source>
        <dbReference type="Proteomes" id="UP000186469"/>
    </source>
</evidence>
<dbReference type="InterPro" id="IPR002196">
    <property type="entry name" value="Glyco_hydro_24"/>
</dbReference>
<reference evidence="4 5" key="1">
    <citation type="submission" date="2016-12" db="EMBL/GenBank/DDBJ databases">
        <authorList>
            <person name="Song W.-J."/>
            <person name="Kurnit D.M."/>
        </authorList>
    </citation>
    <scope>NUCLEOTIDE SEQUENCE [LARGE SCALE GENOMIC DNA]</scope>
    <source>
        <strain evidence="4 5">DSM 11393</strain>
    </source>
</reference>
<dbReference type="Proteomes" id="UP000186469">
    <property type="component" value="Unassembled WGS sequence"/>
</dbReference>
<dbReference type="RefSeq" id="WP_072697382.1">
    <property type="nucleotide sequence ID" value="NZ_FRDI01000008.1"/>
</dbReference>
<keyword evidence="3" id="KW-0326">Glycosidase</keyword>